<gene>
    <name evidence="2" type="ORF">PSNMU_V1.4_AUG-EV-PASAV3_0057230</name>
</gene>
<sequence length="93" mass="10126">MLHTAFKQATRLALRNSRHRWASTTTPAFVRAKRASAQKGNFGKTWLSDPATYPIIAVMGGALALLLGVSGSCLLYNPDVQINANKRGSILRE</sequence>
<dbReference type="InterPro" id="IPR010530">
    <property type="entry name" value="B12D"/>
</dbReference>
<keyword evidence="3" id="KW-1185">Reference proteome</keyword>
<protein>
    <submittedName>
        <fullName evidence="2">Uncharacterized protein</fullName>
    </submittedName>
</protein>
<evidence type="ECO:0000313" key="3">
    <source>
        <dbReference type="Proteomes" id="UP000291116"/>
    </source>
</evidence>
<feature type="transmembrane region" description="Helical" evidence="1">
    <location>
        <begin position="51"/>
        <end position="77"/>
    </location>
</feature>
<keyword evidence="1" id="KW-0812">Transmembrane</keyword>
<organism evidence="2 3">
    <name type="scientific">Pseudo-nitzschia multistriata</name>
    <dbReference type="NCBI Taxonomy" id="183589"/>
    <lineage>
        <taxon>Eukaryota</taxon>
        <taxon>Sar</taxon>
        <taxon>Stramenopiles</taxon>
        <taxon>Ochrophyta</taxon>
        <taxon>Bacillariophyta</taxon>
        <taxon>Bacillariophyceae</taxon>
        <taxon>Bacillariophycidae</taxon>
        <taxon>Bacillariales</taxon>
        <taxon>Bacillariaceae</taxon>
        <taxon>Pseudo-nitzschia</taxon>
    </lineage>
</organism>
<keyword evidence="1" id="KW-0472">Membrane</keyword>
<evidence type="ECO:0000256" key="1">
    <source>
        <dbReference type="SAM" id="Phobius"/>
    </source>
</evidence>
<keyword evidence="1" id="KW-1133">Transmembrane helix</keyword>
<accession>A0A448ZA24</accession>
<dbReference type="AlphaFoldDB" id="A0A448ZA24"/>
<name>A0A448ZA24_9STRA</name>
<proteinExistence type="predicted"/>
<dbReference type="OrthoDB" id="48127at2759"/>
<reference evidence="2 3" key="1">
    <citation type="submission" date="2019-01" db="EMBL/GenBank/DDBJ databases">
        <authorList>
            <person name="Ferrante I. M."/>
        </authorList>
    </citation>
    <scope>NUCLEOTIDE SEQUENCE [LARGE SCALE GENOMIC DNA]</scope>
    <source>
        <strain evidence="2 3">B856</strain>
    </source>
</reference>
<dbReference type="Proteomes" id="UP000291116">
    <property type="component" value="Unassembled WGS sequence"/>
</dbReference>
<dbReference type="Pfam" id="PF06522">
    <property type="entry name" value="B12D"/>
    <property type="match status" value="1"/>
</dbReference>
<dbReference type="EMBL" id="CAACVS010000192">
    <property type="protein sequence ID" value="VEU38871.1"/>
    <property type="molecule type" value="Genomic_DNA"/>
</dbReference>
<evidence type="ECO:0000313" key="2">
    <source>
        <dbReference type="EMBL" id="VEU38871.1"/>
    </source>
</evidence>